<keyword evidence="3 14" id="KW-0575">Peroxidase</keyword>
<evidence type="ECO:0000256" key="6">
    <source>
        <dbReference type="ARBA" id="ARBA00022767"/>
    </source>
</evidence>
<dbReference type="PRINTS" id="PR00457">
    <property type="entry name" value="ANPEROXIDASE"/>
</dbReference>
<keyword evidence="9" id="KW-0223">Dioxygenase</keyword>
<dbReference type="GO" id="GO:0046872">
    <property type="term" value="F:metal ion binding"/>
    <property type="evidence" value="ECO:0007669"/>
    <property type="project" value="UniProtKB-KW"/>
</dbReference>
<comment type="cofactor">
    <cofactor evidence="1">
        <name>Ca(2+)</name>
        <dbReference type="ChEBI" id="CHEBI:29108"/>
    </cofactor>
</comment>
<dbReference type="AlphaFoldDB" id="A0A931I7N4"/>
<dbReference type="EMBL" id="JADMLG010000001">
    <property type="protein sequence ID" value="MBH0775262.1"/>
    <property type="molecule type" value="Genomic_DNA"/>
</dbReference>
<keyword evidence="8" id="KW-0276">Fatty acid metabolism</keyword>
<keyword evidence="4" id="KW-0349">Heme</keyword>
<keyword evidence="7" id="KW-0611">Plant defense</keyword>
<keyword evidence="5" id="KW-0479">Metal-binding</keyword>
<dbReference type="PANTHER" id="PTHR11903">
    <property type="entry name" value="PROSTAGLANDIN G/H SYNTHASE"/>
    <property type="match status" value="1"/>
</dbReference>
<evidence type="ECO:0000256" key="10">
    <source>
        <dbReference type="ARBA" id="ARBA00023002"/>
    </source>
</evidence>
<gene>
    <name evidence="14" type="ORF">IT779_03055</name>
</gene>
<dbReference type="GO" id="GO:0020037">
    <property type="term" value="F:heme binding"/>
    <property type="evidence" value="ECO:0007669"/>
    <property type="project" value="InterPro"/>
</dbReference>
<keyword evidence="11" id="KW-0408">Iron</keyword>
<sequence>MAQSTTPPPHPPTRRESRATRLLIRLAEKLDESVGWFRLPTPVGLGVLVGLRARLRTDNLFDTGAHPGGPLPPDPAAEERYLATRSIDGAYNSLARPRTGSVGCRFGRNFPLENTFPEADERLYDPDPRRISVELLARERFQPATTLNLLAGAWIQFEVHDWLRHEDADTAPFRITLAEGDQWPEKVMTIARTASVPSSDPTAPPTYTTEESHWWDASQIYGSSEKFATSLRTGVKGQLHIDDLGLPPIDVQTLLELDESAANFWLGLALLHSLFMREHNAICERLARRYPDMNDQRLYDTARLVNSALIAKIHTIDWTPAIIGHPTTVAAMRANWFGLLGEKFARRFGRVSDNEVLCGIPGSQVQDHGVPYSLTEEFVSVYRMHPLIPDDFTVRALDDDRVLAEHEFPALMVEHVRDRLAETPMADLFYSFGRAHPGALTLHNYPRHLQALKRPGHPLLDLATVDILRVRERGVPRYNEFRRQLRLAPVRGFDELTDDPQWARELERVYGDVDSVDLMVGLYAEPKPPGFGFSDTAFRVFVLMASRRLSADRFFTTDFRPEVYTEAGMAWVRDNSMRSVLLRHFPTLAPALEGVANPFAPWRNIDPGRERNRP</sequence>
<keyword evidence="6" id="KW-0925">Oxylipin biosynthesis</keyword>
<reference evidence="14" key="1">
    <citation type="submission" date="2020-11" db="EMBL/GenBank/DDBJ databases">
        <title>Nocardia NEAU-351.nov., a novel actinomycete isolated from the cow dung.</title>
        <authorList>
            <person name="Zhang X."/>
        </authorList>
    </citation>
    <scope>NUCLEOTIDE SEQUENCE</scope>
    <source>
        <strain evidence="14">NEAU-351</strain>
    </source>
</reference>
<evidence type="ECO:0000256" key="1">
    <source>
        <dbReference type="ARBA" id="ARBA00001913"/>
    </source>
</evidence>
<evidence type="ECO:0000256" key="12">
    <source>
        <dbReference type="ARBA" id="ARBA00023098"/>
    </source>
</evidence>
<dbReference type="InterPro" id="IPR019791">
    <property type="entry name" value="Haem_peroxidase_animal"/>
</dbReference>
<evidence type="ECO:0000256" key="3">
    <source>
        <dbReference type="ARBA" id="ARBA00022559"/>
    </source>
</evidence>
<evidence type="ECO:0000313" key="14">
    <source>
        <dbReference type="EMBL" id="MBH0775262.1"/>
    </source>
</evidence>
<keyword evidence="10" id="KW-0560">Oxidoreductase</keyword>
<keyword evidence="13" id="KW-0275">Fatty acid biosynthesis</keyword>
<evidence type="ECO:0000256" key="7">
    <source>
        <dbReference type="ARBA" id="ARBA00022821"/>
    </source>
</evidence>
<dbReference type="GO" id="GO:0004601">
    <property type="term" value="F:peroxidase activity"/>
    <property type="evidence" value="ECO:0007669"/>
    <property type="project" value="UniProtKB-KW"/>
</dbReference>
<dbReference type="CDD" id="cd09818">
    <property type="entry name" value="PIOX_like"/>
    <property type="match status" value="1"/>
</dbReference>
<dbReference type="GO" id="GO:0006979">
    <property type="term" value="P:response to oxidative stress"/>
    <property type="evidence" value="ECO:0007669"/>
    <property type="project" value="InterPro"/>
</dbReference>
<evidence type="ECO:0000256" key="4">
    <source>
        <dbReference type="ARBA" id="ARBA00022617"/>
    </source>
</evidence>
<evidence type="ECO:0000256" key="9">
    <source>
        <dbReference type="ARBA" id="ARBA00022964"/>
    </source>
</evidence>
<organism evidence="14 15">
    <name type="scientific">Nocardia bovistercoris</name>
    <dbReference type="NCBI Taxonomy" id="2785916"/>
    <lineage>
        <taxon>Bacteria</taxon>
        <taxon>Bacillati</taxon>
        <taxon>Actinomycetota</taxon>
        <taxon>Actinomycetes</taxon>
        <taxon>Mycobacteriales</taxon>
        <taxon>Nocardiaceae</taxon>
        <taxon>Nocardia</taxon>
    </lineage>
</organism>
<dbReference type="InterPro" id="IPR034815">
    <property type="entry name" value="A_dioxygenase"/>
</dbReference>
<dbReference type="Pfam" id="PF03098">
    <property type="entry name" value="An_peroxidase"/>
    <property type="match status" value="1"/>
</dbReference>
<proteinExistence type="predicted"/>
<dbReference type="PANTHER" id="PTHR11903:SF11">
    <property type="entry name" value="ALPHA-DIOXYGENASE 1"/>
    <property type="match status" value="1"/>
</dbReference>
<keyword evidence="2" id="KW-0444">Lipid biosynthesis</keyword>
<evidence type="ECO:0000256" key="8">
    <source>
        <dbReference type="ARBA" id="ARBA00022832"/>
    </source>
</evidence>
<name>A0A931I7N4_9NOCA</name>
<dbReference type="PROSITE" id="PS50292">
    <property type="entry name" value="PEROXIDASE_3"/>
    <property type="match status" value="1"/>
</dbReference>
<dbReference type="GO" id="GO:0006952">
    <property type="term" value="P:defense response"/>
    <property type="evidence" value="ECO:0007669"/>
    <property type="project" value="UniProtKB-KW"/>
</dbReference>
<keyword evidence="12" id="KW-0443">Lipid metabolism</keyword>
<dbReference type="RefSeq" id="WP_196147543.1">
    <property type="nucleotide sequence ID" value="NZ_JADMLG010000001.1"/>
</dbReference>
<dbReference type="InterPro" id="IPR050783">
    <property type="entry name" value="Oxylipin_biosynth_metab"/>
</dbReference>
<dbReference type="SUPFAM" id="SSF48113">
    <property type="entry name" value="Heme-dependent peroxidases"/>
    <property type="match status" value="1"/>
</dbReference>
<dbReference type="GO" id="GO:0031408">
    <property type="term" value="P:oxylipin biosynthetic process"/>
    <property type="evidence" value="ECO:0007669"/>
    <property type="project" value="UniProtKB-KW"/>
</dbReference>
<dbReference type="Proteomes" id="UP000655751">
    <property type="component" value="Unassembled WGS sequence"/>
</dbReference>
<dbReference type="GO" id="GO:0016702">
    <property type="term" value="F:oxidoreductase activity, acting on single donors with incorporation of molecular oxygen, incorporation of two atoms of oxygen"/>
    <property type="evidence" value="ECO:0007669"/>
    <property type="project" value="TreeGrafter"/>
</dbReference>
<evidence type="ECO:0000256" key="2">
    <source>
        <dbReference type="ARBA" id="ARBA00022516"/>
    </source>
</evidence>
<dbReference type="InterPro" id="IPR037120">
    <property type="entry name" value="Haem_peroxidase_sf_animal"/>
</dbReference>
<dbReference type="GO" id="GO:0006633">
    <property type="term" value="P:fatty acid biosynthetic process"/>
    <property type="evidence" value="ECO:0007669"/>
    <property type="project" value="UniProtKB-KW"/>
</dbReference>
<evidence type="ECO:0000256" key="5">
    <source>
        <dbReference type="ARBA" id="ARBA00022723"/>
    </source>
</evidence>
<evidence type="ECO:0000256" key="13">
    <source>
        <dbReference type="ARBA" id="ARBA00023160"/>
    </source>
</evidence>
<comment type="caution">
    <text evidence="14">The sequence shown here is derived from an EMBL/GenBank/DDBJ whole genome shotgun (WGS) entry which is preliminary data.</text>
</comment>
<evidence type="ECO:0000256" key="11">
    <source>
        <dbReference type="ARBA" id="ARBA00023004"/>
    </source>
</evidence>
<accession>A0A931I7N4</accession>
<dbReference type="Gene3D" id="1.10.640.10">
    <property type="entry name" value="Haem peroxidase domain superfamily, animal type"/>
    <property type="match status" value="1"/>
</dbReference>
<protein>
    <submittedName>
        <fullName evidence="14">Peroxidase</fullName>
    </submittedName>
</protein>
<evidence type="ECO:0000313" key="15">
    <source>
        <dbReference type="Proteomes" id="UP000655751"/>
    </source>
</evidence>
<dbReference type="InterPro" id="IPR010255">
    <property type="entry name" value="Haem_peroxidase_sf"/>
</dbReference>
<keyword evidence="15" id="KW-1185">Reference proteome</keyword>